<organism evidence="1 2">
    <name type="scientific">Polaromonas eurypsychrophila</name>
    <dbReference type="NCBI Taxonomy" id="1614635"/>
    <lineage>
        <taxon>Bacteria</taxon>
        <taxon>Pseudomonadati</taxon>
        <taxon>Pseudomonadota</taxon>
        <taxon>Betaproteobacteria</taxon>
        <taxon>Burkholderiales</taxon>
        <taxon>Comamonadaceae</taxon>
        <taxon>Polaromonas</taxon>
    </lineage>
</organism>
<sequence length="76" mass="8441">MSTATLSFRTSTEFAEQTKALADAFNMSSSDYVREAVREKNERLLKERMVFLSKHLSARHLAENEAMDASAGDGLA</sequence>
<dbReference type="AlphaFoldDB" id="A0A916SPQ9"/>
<dbReference type="RefSeq" id="WP_188709839.1">
    <property type="nucleotide sequence ID" value="NZ_BMIG01000017.1"/>
</dbReference>
<proteinExistence type="predicted"/>
<name>A0A916SPQ9_9BURK</name>
<accession>A0A916SPQ9</accession>
<gene>
    <name evidence="1" type="ORF">GCM10011496_35440</name>
</gene>
<evidence type="ECO:0000313" key="2">
    <source>
        <dbReference type="Proteomes" id="UP000620596"/>
    </source>
</evidence>
<evidence type="ECO:0000313" key="1">
    <source>
        <dbReference type="EMBL" id="GGB11428.1"/>
    </source>
</evidence>
<reference evidence="1" key="2">
    <citation type="submission" date="2020-09" db="EMBL/GenBank/DDBJ databases">
        <authorList>
            <person name="Sun Q."/>
            <person name="Zhou Y."/>
        </authorList>
    </citation>
    <scope>NUCLEOTIDE SEQUENCE</scope>
    <source>
        <strain evidence="1">CGMCC 1.15322</strain>
    </source>
</reference>
<reference evidence="1" key="1">
    <citation type="journal article" date="2014" name="Int. J. Syst. Evol. Microbiol.">
        <title>Complete genome sequence of Corynebacterium casei LMG S-19264T (=DSM 44701T), isolated from a smear-ripened cheese.</title>
        <authorList>
            <consortium name="US DOE Joint Genome Institute (JGI-PGF)"/>
            <person name="Walter F."/>
            <person name="Albersmeier A."/>
            <person name="Kalinowski J."/>
            <person name="Ruckert C."/>
        </authorList>
    </citation>
    <scope>NUCLEOTIDE SEQUENCE</scope>
    <source>
        <strain evidence="1">CGMCC 1.15322</strain>
    </source>
</reference>
<dbReference type="Proteomes" id="UP000620596">
    <property type="component" value="Unassembled WGS sequence"/>
</dbReference>
<keyword evidence="2" id="KW-1185">Reference proteome</keyword>
<evidence type="ECO:0008006" key="3">
    <source>
        <dbReference type="Google" id="ProtNLM"/>
    </source>
</evidence>
<protein>
    <recommendedName>
        <fullName evidence="3">Antitoxin of toxin-antitoxin stability system</fullName>
    </recommendedName>
</protein>
<comment type="caution">
    <text evidence="1">The sequence shown here is derived from an EMBL/GenBank/DDBJ whole genome shotgun (WGS) entry which is preliminary data.</text>
</comment>
<dbReference type="EMBL" id="BMIG01000017">
    <property type="protein sequence ID" value="GGB11428.1"/>
    <property type="molecule type" value="Genomic_DNA"/>
</dbReference>